<name>A0ABN6D8T1_9BURK</name>
<dbReference type="NCBIfam" id="NF038126">
    <property type="entry name" value="PEP_CTERM_FxDxF"/>
    <property type="match status" value="1"/>
</dbReference>
<feature type="chain" id="PRO_5046964760" description="Ice-binding protein C-terminal domain-containing protein" evidence="1">
    <location>
        <begin position="26"/>
        <end position="166"/>
    </location>
</feature>
<sequence>MKLQKITKLLASIVVVSAACANAQATEYNLLNIHNEGPWWIGGSWTAGSSLGSTFSDIFNISFDRGGVIQTSLNPAWGVTLTSASVNGLNFGSSNSLSTTFNAGVVYHLSLSGTAVPGSGGYGVAFNGSPVAAVPEPETLAMLLAGLGLVGWSVRRRQEKSASLAV</sequence>
<dbReference type="RefSeq" id="WP_223904127.1">
    <property type="nucleotide sequence ID" value="NZ_AP024238.1"/>
</dbReference>
<feature type="domain" description="Ice-binding protein C-terminal" evidence="2">
    <location>
        <begin position="133"/>
        <end position="157"/>
    </location>
</feature>
<evidence type="ECO:0000313" key="4">
    <source>
        <dbReference type="Proteomes" id="UP000824366"/>
    </source>
</evidence>
<evidence type="ECO:0000256" key="1">
    <source>
        <dbReference type="SAM" id="SignalP"/>
    </source>
</evidence>
<protein>
    <recommendedName>
        <fullName evidence="2">Ice-binding protein C-terminal domain-containing protein</fullName>
    </recommendedName>
</protein>
<keyword evidence="1" id="KW-0732">Signal</keyword>
<accession>A0ABN6D8T1</accession>
<dbReference type="NCBIfam" id="TIGR02595">
    <property type="entry name" value="PEP_CTERM"/>
    <property type="match status" value="1"/>
</dbReference>
<dbReference type="Proteomes" id="UP000824366">
    <property type="component" value="Chromosome"/>
</dbReference>
<proteinExistence type="predicted"/>
<dbReference type="EMBL" id="AP024238">
    <property type="protein sequence ID" value="BCO28143.1"/>
    <property type="molecule type" value="Genomic_DNA"/>
</dbReference>
<dbReference type="InterPro" id="IPR013424">
    <property type="entry name" value="Ice-binding_C"/>
</dbReference>
<dbReference type="PROSITE" id="PS51257">
    <property type="entry name" value="PROKAR_LIPOPROTEIN"/>
    <property type="match status" value="1"/>
</dbReference>
<feature type="signal peptide" evidence="1">
    <location>
        <begin position="1"/>
        <end position="25"/>
    </location>
</feature>
<evidence type="ECO:0000313" key="3">
    <source>
        <dbReference type="EMBL" id="BCO28143.1"/>
    </source>
</evidence>
<dbReference type="Pfam" id="PF07589">
    <property type="entry name" value="PEP-CTERM"/>
    <property type="match status" value="1"/>
</dbReference>
<reference evidence="3 4" key="1">
    <citation type="journal article" date="2021" name="Microbiol. Spectr.">
        <title>A Single Bacterium Capable of Oxidation and Reduction of Iron at Circumneutral pH.</title>
        <authorList>
            <person name="Kato S."/>
            <person name="Ohkuma M."/>
        </authorList>
    </citation>
    <scope>NUCLEOTIDE SEQUENCE [LARGE SCALE GENOMIC DNA]</scope>
    <source>
        <strain evidence="3 4">MIZ03</strain>
    </source>
</reference>
<evidence type="ECO:0000259" key="2">
    <source>
        <dbReference type="Pfam" id="PF07589"/>
    </source>
</evidence>
<organism evidence="3 4">
    <name type="scientific">Rhodoferax lithotrophicus</name>
    <dbReference type="NCBI Taxonomy" id="2798804"/>
    <lineage>
        <taxon>Bacteria</taxon>
        <taxon>Pseudomonadati</taxon>
        <taxon>Pseudomonadota</taxon>
        <taxon>Betaproteobacteria</taxon>
        <taxon>Burkholderiales</taxon>
        <taxon>Comamonadaceae</taxon>
        <taxon>Rhodoferax</taxon>
    </lineage>
</organism>
<gene>
    <name evidence="3" type="ORF">MIZ03_3040</name>
</gene>
<keyword evidence="4" id="KW-1185">Reference proteome</keyword>